<dbReference type="InterPro" id="IPR011054">
    <property type="entry name" value="Rudment_hybrid_motif"/>
</dbReference>
<dbReference type="Gene3D" id="3.30.470.20">
    <property type="entry name" value="ATP-grasp fold, B domain"/>
    <property type="match status" value="1"/>
</dbReference>
<dbReference type="InterPro" id="IPR005862">
    <property type="entry name" value="PurT"/>
</dbReference>
<evidence type="ECO:0000256" key="1">
    <source>
        <dbReference type="ARBA" id="ARBA00022598"/>
    </source>
</evidence>
<dbReference type="InterPro" id="IPR054350">
    <property type="entry name" value="PurT/PurK_preATP-grasp"/>
</dbReference>
<dbReference type="InterPro" id="IPR003135">
    <property type="entry name" value="ATP-grasp_carboxylate-amine"/>
</dbReference>
<comment type="function">
    <text evidence="7">Involved in the de novo purine biosynthesis. Catalyzes the transfer of formate to 5-phospho-ribosyl-glycinamide (GAR), producing 5-phospho-ribosyl-N-formylglycinamide (FGAR). Formate is provided by PurU via hydrolysis of 10-formyl-tetrahydrofolate.</text>
</comment>
<feature type="binding site" evidence="7">
    <location>
        <begin position="195"/>
        <end position="198"/>
    </location>
    <ligand>
        <name>ATP</name>
        <dbReference type="ChEBI" id="CHEBI:30616"/>
    </ligand>
</feature>
<keyword evidence="2 7" id="KW-0479">Metal-binding</keyword>
<dbReference type="InterPro" id="IPR013815">
    <property type="entry name" value="ATP_grasp_subdomain_1"/>
</dbReference>
<keyword evidence="6 7" id="KW-0460">Magnesium</keyword>
<dbReference type="HAMAP" id="MF_01643">
    <property type="entry name" value="PurT"/>
    <property type="match status" value="1"/>
</dbReference>
<dbReference type="EMBL" id="AQPF01000005">
    <property type="protein sequence ID" value="KAF0807126.1"/>
    <property type="molecule type" value="Genomic_DNA"/>
</dbReference>
<evidence type="ECO:0000256" key="7">
    <source>
        <dbReference type="HAMAP-Rule" id="MF_01643"/>
    </source>
</evidence>
<feature type="binding site" evidence="7">
    <location>
        <begin position="363"/>
        <end position="364"/>
    </location>
    <ligand>
        <name>N(1)-(5-phospho-beta-D-ribosyl)glycinamide</name>
        <dbReference type="ChEBI" id="CHEBI:143788"/>
    </ligand>
</feature>
<feature type="binding site" evidence="7">
    <location>
        <position position="279"/>
    </location>
    <ligand>
        <name>Mg(2+)</name>
        <dbReference type="ChEBI" id="CHEBI:18420"/>
    </ligand>
</feature>
<feature type="binding site" evidence="7">
    <location>
        <position position="286"/>
    </location>
    <ligand>
        <name>N(1)-(5-phospho-beta-D-ribosyl)glycinamide</name>
        <dbReference type="ChEBI" id="CHEBI:143788"/>
    </ligand>
</feature>
<keyword evidence="1 7" id="KW-0436">Ligase</keyword>
<dbReference type="Gene3D" id="3.40.50.20">
    <property type="match status" value="1"/>
</dbReference>
<sequence length="393" mass="42855">MTTIGTPYSDNATRVMLLGSGELGKEVAIELIRLGCEVIAVDRYPRAPAMQVAQRWHVIDMLDADAVRAVVEEERPALIVPEIEAIATAELEALEQEGFTVIPTARAARLTMNREGIRRLAAEELGLPTSPYRFAGDQDEYLAAVKAVGLPCVIKPVMSSSGKGQSLVKTEDQIDAAWRYAQSGGRAGQGRVIVEGFVEFDYEITLLTVRHRDGTDFCAPIGHRQEDGDYRESWQPQPMNDTALEEARRQAGAITAALGGWGLFGVEFFVRGDQVWFSEVSPRPHDTGLVTLISQNHSEFALHARAILGLPIPNIEQRGPSASSVLLVKGDSETMRYANLDQALAEPDTDLRLFGKPEVHGSRRLGVALAKADSIESARVKANTVITNIEVSL</sequence>
<dbReference type="Pfam" id="PF21244">
    <property type="entry name" value="PurT_C"/>
    <property type="match status" value="1"/>
</dbReference>
<evidence type="ECO:0000256" key="3">
    <source>
        <dbReference type="ARBA" id="ARBA00022741"/>
    </source>
</evidence>
<feature type="binding site" evidence="7">
    <location>
        <begin position="160"/>
        <end position="165"/>
    </location>
    <ligand>
        <name>ATP</name>
        <dbReference type="ChEBI" id="CHEBI:30616"/>
    </ligand>
</feature>
<evidence type="ECO:0000313" key="9">
    <source>
        <dbReference type="EMBL" id="KAF0807126.1"/>
    </source>
</evidence>
<dbReference type="Proteomes" id="UP000771797">
    <property type="component" value="Unassembled WGS sequence"/>
</dbReference>
<dbReference type="PROSITE" id="PS50975">
    <property type="entry name" value="ATP_GRASP"/>
    <property type="match status" value="1"/>
</dbReference>
<dbReference type="EC" id="6.3.1.21" evidence="7"/>
<feature type="binding site" evidence="7">
    <location>
        <position position="114"/>
    </location>
    <ligand>
        <name>ATP</name>
        <dbReference type="ChEBI" id="CHEBI:30616"/>
    </ligand>
</feature>
<dbReference type="PANTHER" id="PTHR43055:SF1">
    <property type="entry name" value="FORMATE-DEPENDENT PHOSPHORIBOSYLGLYCINAMIDE FORMYLTRANSFERASE"/>
    <property type="match status" value="1"/>
</dbReference>
<protein>
    <recommendedName>
        <fullName evidence="7">Formate-dependent phosphoribosylglycinamide formyltransferase</fullName>
        <ecNumber evidence="7">6.3.1.21</ecNumber>
    </recommendedName>
    <alternativeName>
        <fullName evidence="7">5'-phosphoribosylglycinamide transformylase 2</fullName>
    </alternativeName>
    <alternativeName>
        <fullName evidence="7">Formate-dependent GAR transformylase</fullName>
    </alternativeName>
    <alternativeName>
        <fullName evidence="7">GAR transformylase 2</fullName>
        <shortName evidence="7">GART 2</shortName>
    </alternativeName>
    <alternativeName>
        <fullName evidence="7">Non-folate glycinamide ribonucleotide transformylase</fullName>
    </alternativeName>
    <alternativeName>
        <fullName evidence="7">Phosphoribosylglycinamide formyltransferase 2</fullName>
    </alternativeName>
</protein>
<dbReference type="Pfam" id="PF02222">
    <property type="entry name" value="ATP-grasp"/>
    <property type="match status" value="1"/>
</dbReference>
<dbReference type="SUPFAM" id="SSF51246">
    <property type="entry name" value="Rudiment single hybrid motif"/>
    <property type="match status" value="1"/>
</dbReference>
<dbReference type="PANTHER" id="PTHR43055">
    <property type="entry name" value="FORMATE-DEPENDENT PHOSPHORIBOSYLGLYCINAMIDE FORMYLTRANSFERASE"/>
    <property type="match status" value="1"/>
</dbReference>
<feature type="binding site" evidence="7">
    <location>
        <position position="203"/>
    </location>
    <ligand>
        <name>ATP</name>
        <dbReference type="ChEBI" id="CHEBI:30616"/>
    </ligand>
</feature>
<feature type="binding site" evidence="7">
    <location>
        <position position="155"/>
    </location>
    <ligand>
        <name>ATP</name>
        <dbReference type="ChEBI" id="CHEBI:30616"/>
    </ligand>
</feature>
<evidence type="ECO:0000256" key="6">
    <source>
        <dbReference type="ARBA" id="ARBA00022842"/>
    </source>
</evidence>
<feature type="domain" description="ATP-grasp" evidence="8">
    <location>
        <begin position="119"/>
        <end position="308"/>
    </location>
</feature>
<dbReference type="InterPro" id="IPR048740">
    <property type="entry name" value="PurT_C"/>
</dbReference>
<dbReference type="InterPro" id="IPR016185">
    <property type="entry name" value="PreATP-grasp_dom_sf"/>
</dbReference>
<feature type="binding site" evidence="7">
    <location>
        <begin position="22"/>
        <end position="23"/>
    </location>
    <ligand>
        <name>N(1)-(5-phospho-beta-D-ribosyl)glycinamide</name>
        <dbReference type="ChEBI" id="CHEBI:143788"/>
    </ligand>
</feature>
<feature type="binding site" evidence="7">
    <location>
        <position position="356"/>
    </location>
    <ligand>
        <name>N(1)-(5-phospho-beta-D-ribosyl)glycinamide</name>
        <dbReference type="ChEBI" id="CHEBI:143788"/>
    </ligand>
</feature>
<evidence type="ECO:0000256" key="2">
    <source>
        <dbReference type="ARBA" id="ARBA00022723"/>
    </source>
</evidence>
<comment type="pathway">
    <text evidence="7">Purine metabolism; IMP biosynthesis via de novo pathway; N(2)-formyl-N(1)-(5-phospho-D-ribosyl)glycinamide from N(1)-(5-phospho-D-ribosyl)glycinamide (formate route): step 1/1.</text>
</comment>
<keyword evidence="3 7" id="KW-0547">Nucleotide-binding</keyword>
<reference evidence="9 10" key="1">
    <citation type="submission" date="2012-09" db="EMBL/GenBank/DDBJ databases">
        <title>Genome Sequence of alkane-degrading Bacterium Alcanivorax sp. 6-D-6.</title>
        <authorList>
            <person name="Lai Q."/>
            <person name="Shao Z."/>
        </authorList>
    </citation>
    <scope>NUCLEOTIDE SEQUENCE [LARGE SCALE GENOMIC DNA]</scope>
    <source>
        <strain evidence="9 10">6-D-6</strain>
    </source>
</reference>
<keyword evidence="10" id="KW-1185">Reference proteome</keyword>
<dbReference type="SUPFAM" id="SSF56059">
    <property type="entry name" value="Glutathione synthetase ATP-binding domain-like"/>
    <property type="match status" value="1"/>
</dbReference>
<dbReference type="RefSeq" id="WP_133490519.1">
    <property type="nucleotide sequence ID" value="NZ_AQPF01000005.1"/>
</dbReference>
<dbReference type="NCBIfam" id="TIGR01142">
    <property type="entry name" value="purT"/>
    <property type="match status" value="1"/>
</dbReference>
<dbReference type="Pfam" id="PF22660">
    <property type="entry name" value="RS_preATP-grasp-like"/>
    <property type="match status" value="1"/>
</dbReference>
<keyword evidence="5 7" id="KW-0067">ATP-binding</keyword>
<evidence type="ECO:0000256" key="4">
    <source>
        <dbReference type="ARBA" id="ARBA00022755"/>
    </source>
</evidence>
<evidence type="ECO:0000313" key="10">
    <source>
        <dbReference type="Proteomes" id="UP000771797"/>
    </source>
</evidence>
<dbReference type="Gene3D" id="3.30.1490.20">
    <property type="entry name" value="ATP-grasp fold, A domain"/>
    <property type="match status" value="1"/>
</dbReference>
<evidence type="ECO:0000259" key="8">
    <source>
        <dbReference type="PROSITE" id="PS50975"/>
    </source>
</evidence>
<accession>A0ABQ6YBH9</accession>
<gene>
    <name evidence="7" type="primary">purT</name>
    <name evidence="9" type="ORF">A6D6_01125</name>
</gene>
<comment type="caution">
    <text evidence="9">The sequence shown here is derived from an EMBL/GenBank/DDBJ whole genome shotgun (WGS) entry which is preliminary data.</text>
</comment>
<evidence type="ECO:0000256" key="5">
    <source>
        <dbReference type="ARBA" id="ARBA00022840"/>
    </source>
</evidence>
<keyword evidence="4 7" id="KW-0658">Purine biosynthesis</keyword>
<feature type="binding site" evidence="7">
    <location>
        <position position="267"/>
    </location>
    <ligand>
        <name>Mg(2+)</name>
        <dbReference type="ChEBI" id="CHEBI:18420"/>
    </ligand>
</feature>
<organism evidence="9 10">
    <name type="scientific">Alcanivorax xiamenensis</name>
    <dbReference type="NCBI Taxonomy" id="1177156"/>
    <lineage>
        <taxon>Bacteria</taxon>
        <taxon>Pseudomonadati</taxon>
        <taxon>Pseudomonadota</taxon>
        <taxon>Gammaproteobacteria</taxon>
        <taxon>Oceanospirillales</taxon>
        <taxon>Alcanivoracaceae</taxon>
        <taxon>Alcanivorax</taxon>
    </lineage>
</organism>
<dbReference type="NCBIfam" id="NF006766">
    <property type="entry name" value="PRK09288.1"/>
    <property type="match status" value="1"/>
</dbReference>
<feature type="binding site" evidence="7">
    <location>
        <position position="82"/>
    </location>
    <ligand>
        <name>N(1)-(5-phospho-beta-D-ribosyl)glycinamide</name>
        <dbReference type="ChEBI" id="CHEBI:143788"/>
    </ligand>
</feature>
<dbReference type="InterPro" id="IPR011761">
    <property type="entry name" value="ATP-grasp"/>
</dbReference>
<name>A0ABQ6YBH9_9GAMM</name>
<comment type="subunit">
    <text evidence="7">Homodimer.</text>
</comment>
<dbReference type="SUPFAM" id="SSF52440">
    <property type="entry name" value="PreATP-grasp domain"/>
    <property type="match status" value="1"/>
</dbReference>
<comment type="similarity">
    <text evidence="7">Belongs to the PurK/PurT family.</text>
</comment>
<comment type="catalytic activity">
    <reaction evidence="7">
        <text>N(1)-(5-phospho-beta-D-ribosyl)glycinamide + formate + ATP = N(2)-formyl-N(1)-(5-phospho-beta-D-ribosyl)glycinamide + ADP + phosphate + H(+)</text>
        <dbReference type="Rhea" id="RHEA:24829"/>
        <dbReference type="ChEBI" id="CHEBI:15378"/>
        <dbReference type="ChEBI" id="CHEBI:15740"/>
        <dbReference type="ChEBI" id="CHEBI:30616"/>
        <dbReference type="ChEBI" id="CHEBI:43474"/>
        <dbReference type="ChEBI" id="CHEBI:143788"/>
        <dbReference type="ChEBI" id="CHEBI:147286"/>
        <dbReference type="ChEBI" id="CHEBI:456216"/>
        <dbReference type="EC" id="6.3.1.21"/>
    </reaction>
</comment>
<proteinExistence type="inferred from homology"/>